<evidence type="ECO:0000313" key="2">
    <source>
        <dbReference type="Proteomes" id="UP000294003"/>
    </source>
</evidence>
<protein>
    <recommendedName>
        <fullName evidence="3">Coenzyme Q-binding protein COQ10 START domain-containing protein</fullName>
    </recommendedName>
</protein>
<organism evidence="1 2">
    <name type="scientific">Monosporascus cannonballus</name>
    <dbReference type="NCBI Taxonomy" id="155416"/>
    <lineage>
        <taxon>Eukaryota</taxon>
        <taxon>Fungi</taxon>
        <taxon>Dikarya</taxon>
        <taxon>Ascomycota</taxon>
        <taxon>Pezizomycotina</taxon>
        <taxon>Sordariomycetes</taxon>
        <taxon>Xylariomycetidae</taxon>
        <taxon>Xylariales</taxon>
        <taxon>Xylariales incertae sedis</taxon>
        <taxon>Monosporascus</taxon>
    </lineage>
</organism>
<dbReference type="Proteomes" id="UP000294003">
    <property type="component" value="Unassembled WGS sequence"/>
</dbReference>
<dbReference type="CDD" id="cd07822">
    <property type="entry name" value="SRPBCC_4"/>
    <property type="match status" value="1"/>
</dbReference>
<accession>A0ABY0HGE8</accession>
<evidence type="ECO:0000313" key="1">
    <source>
        <dbReference type="EMBL" id="RYO90111.1"/>
    </source>
</evidence>
<dbReference type="SUPFAM" id="SSF55961">
    <property type="entry name" value="Bet v1-like"/>
    <property type="match status" value="1"/>
</dbReference>
<comment type="caution">
    <text evidence="1">The sequence shown here is derived from an EMBL/GenBank/DDBJ whole genome shotgun (WGS) entry which is preliminary data.</text>
</comment>
<name>A0ABY0HGE8_9PEZI</name>
<evidence type="ECO:0008006" key="3">
    <source>
        <dbReference type="Google" id="ProtNLM"/>
    </source>
</evidence>
<reference evidence="1 2" key="1">
    <citation type="submission" date="2018-06" db="EMBL/GenBank/DDBJ databases">
        <title>Complete Genomes of Monosporascus.</title>
        <authorList>
            <person name="Robinson A.J."/>
            <person name="Natvig D.O."/>
        </authorList>
    </citation>
    <scope>NUCLEOTIDE SEQUENCE [LARGE SCALE GENOMIC DNA]</scope>
    <source>
        <strain evidence="1 2">CBS 609.92</strain>
    </source>
</reference>
<keyword evidence="2" id="KW-1185">Reference proteome</keyword>
<dbReference type="Gene3D" id="3.30.530.20">
    <property type="match status" value="1"/>
</dbReference>
<dbReference type="InterPro" id="IPR023393">
    <property type="entry name" value="START-like_dom_sf"/>
</dbReference>
<dbReference type="EMBL" id="QJNS01000061">
    <property type="protein sequence ID" value="RYO90111.1"/>
    <property type="molecule type" value="Genomic_DNA"/>
</dbReference>
<sequence>MAETIPPNQEPKWADSPLASPTYGVGGKATIVSSATIAAPPATCVEITLDPGTYPSWNKFVPRVTVQSPPSRPLPESTPPAVAQFLKESPGRQLLFLGTRFRFEVHMDPDSASGGRIQHTDLEVSVLEEFERGGKKGLRVAWKIHGDLWYLKAERTQEFLERPDGGCDYVGYETFYGPLTWLVKRFAGPSLLRGFMLWMDGLKKAAEEKAAQQNAKAAEEDAGAA</sequence>
<gene>
    <name evidence="1" type="ORF">DL762_002836</name>
</gene>
<proteinExistence type="predicted"/>